<dbReference type="PROSITE" id="PS50172">
    <property type="entry name" value="BRCT"/>
    <property type="match status" value="1"/>
</dbReference>
<evidence type="ECO:0000256" key="13">
    <source>
        <dbReference type="ARBA" id="ARBA00034005"/>
    </source>
</evidence>
<dbReference type="HAMAP" id="MF_01588">
    <property type="entry name" value="DNA_ligase_A"/>
    <property type="match status" value="1"/>
</dbReference>
<dbReference type="FunFam" id="1.10.287.610:FF:000002">
    <property type="entry name" value="DNA ligase"/>
    <property type="match status" value="1"/>
</dbReference>
<keyword evidence="5 15" id="KW-0235">DNA replication</keyword>
<feature type="active site" description="N6-AMP-lysine intermediate" evidence="15">
    <location>
        <position position="113"/>
    </location>
</feature>
<evidence type="ECO:0000256" key="9">
    <source>
        <dbReference type="ARBA" id="ARBA00022842"/>
    </source>
</evidence>
<evidence type="ECO:0000256" key="1">
    <source>
        <dbReference type="ARBA" id="ARBA00004067"/>
    </source>
</evidence>
<name>A0A9D1HTP4_9BACT</name>
<dbReference type="SUPFAM" id="SSF50249">
    <property type="entry name" value="Nucleic acid-binding proteins"/>
    <property type="match status" value="1"/>
</dbReference>
<feature type="binding site" evidence="15">
    <location>
        <position position="284"/>
    </location>
    <ligand>
        <name>NAD(+)</name>
        <dbReference type="ChEBI" id="CHEBI:57540"/>
    </ligand>
</feature>
<dbReference type="Pfam" id="PF03120">
    <property type="entry name" value="OB_DNA_ligase"/>
    <property type="match status" value="1"/>
</dbReference>
<dbReference type="SUPFAM" id="SSF47781">
    <property type="entry name" value="RuvA domain 2-like"/>
    <property type="match status" value="1"/>
</dbReference>
<dbReference type="Pfam" id="PF00533">
    <property type="entry name" value="BRCT"/>
    <property type="match status" value="1"/>
</dbReference>
<dbReference type="Gene3D" id="3.30.470.30">
    <property type="entry name" value="DNA ligase/mRNA capping enzyme"/>
    <property type="match status" value="1"/>
</dbReference>
<dbReference type="GO" id="GO:0006260">
    <property type="term" value="P:DNA replication"/>
    <property type="evidence" value="ECO:0007669"/>
    <property type="project" value="UniProtKB-KW"/>
</dbReference>
<keyword evidence="7 15" id="KW-0227">DNA damage</keyword>
<dbReference type="Gene3D" id="1.10.150.20">
    <property type="entry name" value="5' to 3' exonuclease, C-terminal subdomain"/>
    <property type="match status" value="2"/>
</dbReference>
<dbReference type="CDD" id="cd00114">
    <property type="entry name" value="LIGANc"/>
    <property type="match status" value="1"/>
</dbReference>
<dbReference type="GO" id="GO:0003911">
    <property type="term" value="F:DNA ligase (NAD+) activity"/>
    <property type="evidence" value="ECO:0007669"/>
    <property type="project" value="UniProtKB-UniRule"/>
</dbReference>
<keyword evidence="10 15" id="KW-0520">NAD</keyword>
<accession>A0A9D1HTP4</accession>
<evidence type="ECO:0000256" key="3">
    <source>
        <dbReference type="ARBA" id="ARBA00013308"/>
    </source>
</evidence>
<gene>
    <name evidence="15 17" type="primary">ligA</name>
    <name evidence="17" type="ORF">IAD49_02060</name>
</gene>
<feature type="binding site" evidence="15">
    <location>
        <begin position="82"/>
        <end position="83"/>
    </location>
    <ligand>
        <name>NAD(+)</name>
        <dbReference type="ChEBI" id="CHEBI:57540"/>
    </ligand>
</feature>
<dbReference type="Gene3D" id="6.20.10.30">
    <property type="match status" value="1"/>
</dbReference>
<proteinExistence type="inferred from homology"/>
<protein>
    <recommendedName>
        <fullName evidence="3 15">DNA ligase</fullName>
        <ecNumber evidence="2 15">6.5.1.2</ecNumber>
    </recommendedName>
    <alternativeName>
        <fullName evidence="15">Polydeoxyribonucleotide synthase [NAD(+)]</fullName>
    </alternativeName>
</protein>
<dbReference type="SUPFAM" id="SSF56091">
    <property type="entry name" value="DNA ligase/mRNA capping enzyme, catalytic domain"/>
    <property type="match status" value="1"/>
</dbReference>
<dbReference type="FunFam" id="3.30.470.30:FF:000001">
    <property type="entry name" value="DNA ligase"/>
    <property type="match status" value="1"/>
</dbReference>
<feature type="binding site" evidence="15">
    <location>
        <position position="111"/>
    </location>
    <ligand>
        <name>NAD(+)</name>
        <dbReference type="ChEBI" id="CHEBI:57540"/>
    </ligand>
</feature>
<evidence type="ECO:0000256" key="4">
    <source>
        <dbReference type="ARBA" id="ARBA00022598"/>
    </source>
</evidence>
<comment type="function">
    <text evidence="1 15">DNA ligase that catalyzes the formation of phosphodiester linkages between 5'-phosphoryl and 3'-hydroxyl groups in double-stranded DNA using NAD as a coenzyme and as the energy source for the reaction. It is essential for DNA replication and repair of damaged DNA.</text>
</comment>
<dbReference type="GO" id="GO:0003677">
    <property type="term" value="F:DNA binding"/>
    <property type="evidence" value="ECO:0007669"/>
    <property type="project" value="InterPro"/>
</dbReference>
<dbReference type="SMART" id="SM00278">
    <property type="entry name" value="HhH1"/>
    <property type="match status" value="3"/>
</dbReference>
<sequence length="662" mass="75038">MIEEVKARIDELIGRLNKASYEYYTLDQPTITDQEYDRDMQELLKLEEKYPDLVREDSPSQRVGGKVIEGFEKVHHEIPMLSLGNVFNEDDIVRFDERVKKVVSNPNYVCELKIDGLSVSLLYRDGKLVRGATRGDGVTGEDITHNVKTIKSIPLTIPFKEEIEVRGEIYMGKASFESLNELRKADGQPLFANPRNAAAGSVRQLDSKIAASRNLDCFIYHLPNAEQYGIHTQMEALSFMKKLGFCTNPNIALVHNLQELLSYIDDWTQRREELAYEIDGIVLKVNDFKDQEKLGFTVRTPKWATAYKFPATEVFTKLKDIKFSVGRTGQVTPNAILEPVRVAGSVISKATLHNEDYVKEKDIRVGDTVVIKKAGDVIPEVVRVDVSRRTGNEKPFKMTDTCPICGSKLVRKETESAYYCVNPNCDATKIEGLAHYVSRHAMNMLGFGDNIIEDFYNMGYLKTIPDFYKLYTKKEELMELEGFGEKKIQNLLDSVKESKNNSLERLLFALGIRHVGSKTAKILAQNFHTMKNLMNATYEDFIEIRDVGTMIANSLVNYFHTEENIKLIEELEEYGINMEYLGGPVIEDQDFAGRTFVLTGTLSQITREEAKEKIESLGGTVSGSVSKKTSVVVVGENPGSKYEKAKELGIEIWNEQEFMEKM</sequence>
<dbReference type="FunFam" id="2.40.50.140:FF:000012">
    <property type="entry name" value="DNA ligase"/>
    <property type="match status" value="1"/>
</dbReference>
<dbReference type="SMART" id="SM00292">
    <property type="entry name" value="BRCT"/>
    <property type="match status" value="1"/>
</dbReference>
<dbReference type="InterPro" id="IPR036420">
    <property type="entry name" value="BRCT_dom_sf"/>
</dbReference>
<dbReference type="InterPro" id="IPR041663">
    <property type="entry name" value="DisA/LigA_HHH"/>
</dbReference>
<dbReference type="Pfam" id="PF22745">
    <property type="entry name" value="Nlig-Ia"/>
    <property type="match status" value="1"/>
</dbReference>
<dbReference type="GO" id="GO:0006281">
    <property type="term" value="P:DNA repair"/>
    <property type="evidence" value="ECO:0007669"/>
    <property type="project" value="UniProtKB-KW"/>
</dbReference>
<feature type="binding site" evidence="15">
    <location>
        <position position="425"/>
    </location>
    <ligand>
        <name>Zn(2+)</name>
        <dbReference type="ChEBI" id="CHEBI:29105"/>
    </ligand>
</feature>
<feature type="domain" description="BRCT" evidence="16">
    <location>
        <begin position="586"/>
        <end position="662"/>
    </location>
</feature>
<feature type="binding site" evidence="15">
    <location>
        <position position="420"/>
    </location>
    <ligand>
        <name>Zn(2+)</name>
        <dbReference type="ChEBI" id="CHEBI:29105"/>
    </ligand>
</feature>
<dbReference type="InterPro" id="IPR004149">
    <property type="entry name" value="Znf_DNAligase_C4"/>
</dbReference>
<dbReference type="AlphaFoldDB" id="A0A9D1HTP4"/>
<evidence type="ECO:0000256" key="5">
    <source>
        <dbReference type="ARBA" id="ARBA00022705"/>
    </source>
</evidence>
<reference evidence="17" key="1">
    <citation type="submission" date="2020-10" db="EMBL/GenBank/DDBJ databases">
        <authorList>
            <person name="Gilroy R."/>
        </authorList>
    </citation>
    <scope>NUCLEOTIDE SEQUENCE</scope>
    <source>
        <strain evidence="17">CHK197-8231</strain>
    </source>
</reference>
<dbReference type="InterPro" id="IPR012340">
    <property type="entry name" value="NA-bd_OB-fold"/>
</dbReference>
<evidence type="ECO:0000256" key="10">
    <source>
        <dbReference type="ARBA" id="ARBA00023027"/>
    </source>
</evidence>
<dbReference type="NCBIfam" id="TIGR00575">
    <property type="entry name" value="dnlj"/>
    <property type="match status" value="1"/>
</dbReference>
<keyword evidence="9 15" id="KW-0460">Magnesium</keyword>
<evidence type="ECO:0000313" key="18">
    <source>
        <dbReference type="Proteomes" id="UP000824087"/>
    </source>
</evidence>
<dbReference type="NCBIfam" id="NF005932">
    <property type="entry name" value="PRK07956.1"/>
    <property type="match status" value="1"/>
</dbReference>
<dbReference type="FunFam" id="1.10.150.20:FF:000006">
    <property type="entry name" value="DNA ligase"/>
    <property type="match status" value="1"/>
</dbReference>
<dbReference type="Pfam" id="PF03119">
    <property type="entry name" value="DNA_ligase_ZBD"/>
    <property type="match status" value="1"/>
</dbReference>
<dbReference type="InterPro" id="IPR001679">
    <property type="entry name" value="DNA_ligase"/>
</dbReference>
<comment type="cofactor">
    <cofactor evidence="15">
        <name>Mg(2+)</name>
        <dbReference type="ChEBI" id="CHEBI:18420"/>
    </cofactor>
    <cofactor evidence="15">
        <name>Mn(2+)</name>
        <dbReference type="ChEBI" id="CHEBI:29035"/>
    </cofactor>
</comment>
<dbReference type="SMART" id="SM00532">
    <property type="entry name" value="LIGANc"/>
    <property type="match status" value="1"/>
</dbReference>
<dbReference type="InterPro" id="IPR004150">
    <property type="entry name" value="NAD_DNA_ligase_OB"/>
</dbReference>
<keyword evidence="4 15" id="KW-0436">Ligase</keyword>
<evidence type="ECO:0000256" key="6">
    <source>
        <dbReference type="ARBA" id="ARBA00022723"/>
    </source>
</evidence>
<comment type="similarity">
    <text evidence="14 15">Belongs to the NAD-dependent DNA ligase family. LigA subfamily.</text>
</comment>
<keyword evidence="12 15" id="KW-0464">Manganese</keyword>
<dbReference type="EMBL" id="DVML01000012">
    <property type="protein sequence ID" value="HIU22346.1"/>
    <property type="molecule type" value="Genomic_DNA"/>
</dbReference>
<dbReference type="EC" id="6.5.1.2" evidence="2 15"/>
<dbReference type="PROSITE" id="PS01055">
    <property type="entry name" value="DNA_LIGASE_N1"/>
    <property type="match status" value="1"/>
</dbReference>
<dbReference type="Gene3D" id="3.40.50.10190">
    <property type="entry name" value="BRCT domain"/>
    <property type="match status" value="1"/>
</dbReference>
<feature type="binding site" evidence="15">
    <location>
        <position position="134"/>
    </location>
    <ligand>
        <name>NAD(+)</name>
        <dbReference type="ChEBI" id="CHEBI:57540"/>
    </ligand>
</feature>
<evidence type="ECO:0000313" key="17">
    <source>
        <dbReference type="EMBL" id="HIU22346.1"/>
    </source>
</evidence>
<organism evidence="17 18">
    <name type="scientific">Candidatus Fimihabitans intestinipullorum</name>
    <dbReference type="NCBI Taxonomy" id="2840820"/>
    <lineage>
        <taxon>Bacteria</taxon>
        <taxon>Bacillati</taxon>
        <taxon>Mycoplasmatota</taxon>
        <taxon>Mycoplasmatota incertae sedis</taxon>
        <taxon>Candidatus Fimihabitans</taxon>
    </lineage>
</organism>
<dbReference type="InterPro" id="IPR018239">
    <property type="entry name" value="DNA_ligase_AS"/>
</dbReference>
<feature type="binding site" evidence="15">
    <location>
        <position position="402"/>
    </location>
    <ligand>
        <name>Zn(2+)</name>
        <dbReference type="ChEBI" id="CHEBI:29105"/>
    </ligand>
</feature>
<dbReference type="PANTHER" id="PTHR23389">
    <property type="entry name" value="CHROMOSOME TRANSMISSION FIDELITY FACTOR 18"/>
    <property type="match status" value="1"/>
</dbReference>
<keyword evidence="8 15" id="KW-0862">Zinc</keyword>
<comment type="catalytic activity">
    <reaction evidence="13 15">
        <text>NAD(+) + (deoxyribonucleotide)n-3'-hydroxyl + 5'-phospho-(deoxyribonucleotide)m = (deoxyribonucleotide)n+m + AMP + beta-nicotinamide D-nucleotide.</text>
        <dbReference type="EC" id="6.5.1.2"/>
    </reaction>
</comment>
<dbReference type="Pfam" id="PF12826">
    <property type="entry name" value="HHH_2"/>
    <property type="match status" value="1"/>
</dbReference>
<dbReference type="PIRSF" id="PIRSF001604">
    <property type="entry name" value="LigA"/>
    <property type="match status" value="1"/>
</dbReference>
<feature type="binding site" evidence="15">
    <location>
        <begin position="33"/>
        <end position="37"/>
    </location>
    <ligand>
        <name>NAD(+)</name>
        <dbReference type="ChEBI" id="CHEBI:57540"/>
    </ligand>
</feature>
<dbReference type="InterPro" id="IPR003583">
    <property type="entry name" value="Hlx-hairpin-Hlx_DNA-bd_motif"/>
</dbReference>
<keyword evidence="11 15" id="KW-0234">DNA repair</keyword>
<dbReference type="PANTHER" id="PTHR23389:SF9">
    <property type="entry name" value="DNA LIGASE"/>
    <property type="match status" value="1"/>
</dbReference>
<feature type="binding site" evidence="15">
    <location>
        <position position="308"/>
    </location>
    <ligand>
        <name>NAD(+)</name>
        <dbReference type="ChEBI" id="CHEBI:57540"/>
    </ligand>
</feature>
<dbReference type="Proteomes" id="UP000824087">
    <property type="component" value="Unassembled WGS sequence"/>
</dbReference>
<evidence type="ECO:0000256" key="11">
    <source>
        <dbReference type="ARBA" id="ARBA00023204"/>
    </source>
</evidence>
<dbReference type="InterPro" id="IPR013839">
    <property type="entry name" value="DNAligase_adenylation"/>
</dbReference>
<evidence type="ECO:0000256" key="12">
    <source>
        <dbReference type="ARBA" id="ARBA00023211"/>
    </source>
</evidence>
<evidence type="ECO:0000256" key="2">
    <source>
        <dbReference type="ARBA" id="ARBA00012722"/>
    </source>
</evidence>
<dbReference type="Pfam" id="PF01653">
    <property type="entry name" value="DNA_ligase_aden"/>
    <property type="match status" value="1"/>
</dbReference>
<dbReference type="Gene3D" id="2.40.50.140">
    <property type="entry name" value="Nucleic acid-binding proteins"/>
    <property type="match status" value="1"/>
</dbReference>
<evidence type="ECO:0000256" key="14">
    <source>
        <dbReference type="ARBA" id="ARBA00060881"/>
    </source>
</evidence>
<reference evidence="17" key="2">
    <citation type="journal article" date="2021" name="PeerJ">
        <title>Extensive microbial diversity within the chicken gut microbiome revealed by metagenomics and culture.</title>
        <authorList>
            <person name="Gilroy R."/>
            <person name="Ravi A."/>
            <person name="Getino M."/>
            <person name="Pursley I."/>
            <person name="Horton D.L."/>
            <person name="Alikhan N.F."/>
            <person name="Baker D."/>
            <person name="Gharbi K."/>
            <person name="Hall N."/>
            <person name="Watson M."/>
            <person name="Adriaenssens E.M."/>
            <person name="Foster-Nyarko E."/>
            <person name="Jarju S."/>
            <person name="Secka A."/>
            <person name="Antonio M."/>
            <person name="Oren A."/>
            <person name="Chaudhuri R.R."/>
            <person name="La Ragione R."/>
            <person name="Hildebrand F."/>
            <person name="Pallen M.J."/>
        </authorList>
    </citation>
    <scope>NUCLEOTIDE SEQUENCE</scope>
    <source>
        <strain evidence="17">CHK197-8231</strain>
    </source>
</reference>
<dbReference type="CDD" id="cd17748">
    <property type="entry name" value="BRCT_DNA_ligase_like"/>
    <property type="match status" value="1"/>
</dbReference>
<dbReference type="GO" id="GO:0046872">
    <property type="term" value="F:metal ion binding"/>
    <property type="evidence" value="ECO:0007669"/>
    <property type="project" value="UniProtKB-KW"/>
</dbReference>
<dbReference type="InterPro" id="IPR010994">
    <property type="entry name" value="RuvA_2-like"/>
</dbReference>
<dbReference type="Gene3D" id="1.10.287.610">
    <property type="entry name" value="Helix hairpin bin"/>
    <property type="match status" value="1"/>
</dbReference>
<dbReference type="InterPro" id="IPR013840">
    <property type="entry name" value="DNAligase_N"/>
</dbReference>
<evidence type="ECO:0000256" key="8">
    <source>
        <dbReference type="ARBA" id="ARBA00022833"/>
    </source>
</evidence>
<evidence type="ECO:0000256" key="15">
    <source>
        <dbReference type="HAMAP-Rule" id="MF_01588"/>
    </source>
</evidence>
<dbReference type="GO" id="GO:0005829">
    <property type="term" value="C:cytosol"/>
    <property type="evidence" value="ECO:0007669"/>
    <property type="project" value="TreeGrafter"/>
</dbReference>
<feature type="binding site" evidence="15">
    <location>
        <position position="168"/>
    </location>
    <ligand>
        <name>NAD(+)</name>
        <dbReference type="ChEBI" id="CHEBI:57540"/>
    </ligand>
</feature>
<evidence type="ECO:0000259" key="16">
    <source>
        <dbReference type="PROSITE" id="PS50172"/>
    </source>
</evidence>
<comment type="caution">
    <text evidence="17">The sequence shown here is derived from an EMBL/GenBank/DDBJ whole genome shotgun (WGS) entry which is preliminary data.</text>
</comment>
<dbReference type="SUPFAM" id="SSF52113">
    <property type="entry name" value="BRCT domain"/>
    <property type="match status" value="1"/>
</dbReference>
<dbReference type="FunFam" id="1.10.150.20:FF:000007">
    <property type="entry name" value="DNA ligase"/>
    <property type="match status" value="1"/>
</dbReference>
<feature type="binding site" evidence="15">
    <location>
        <position position="405"/>
    </location>
    <ligand>
        <name>Zn(2+)</name>
        <dbReference type="ChEBI" id="CHEBI:29105"/>
    </ligand>
</feature>
<keyword evidence="6 15" id="KW-0479">Metal-binding</keyword>
<evidence type="ECO:0000256" key="7">
    <source>
        <dbReference type="ARBA" id="ARBA00022763"/>
    </source>
</evidence>
<dbReference type="InterPro" id="IPR001357">
    <property type="entry name" value="BRCT_dom"/>
</dbReference>